<evidence type="ECO:0000256" key="8">
    <source>
        <dbReference type="ARBA" id="ARBA00022777"/>
    </source>
</evidence>
<protein>
    <recommendedName>
        <fullName evidence="3">histidine kinase</fullName>
        <ecNumber evidence="3">2.7.13.3</ecNumber>
    </recommendedName>
</protein>
<dbReference type="GO" id="GO:0005886">
    <property type="term" value="C:plasma membrane"/>
    <property type="evidence" value="ECO:0007669"/>
    <property type="project" value="UniProtKB-SubCell"/>
</dbReference>
<keyword evidence="8 15" id="KW-0418">Kinase</keyword>
<evidence type="ECO:0000313" key="15">
    <source>
        <dbReference type="EMBL" id="OUB41411.1"/>
    </source>
</evidence>
<dbReference type="GO" id="GO:0016036">
    <property type="term" value="P:cellular response to phosphate starvation"/>
    <property type="evidence" value="ECO:0007669"/>
    <property type="project" value="TreeGrafter"/>
</dbReference>
<dbReference type="GO" id="GO:0000155">
    <property type="term" value="F:phosphorelay sensor kinase activity"/>
    <property type="evidence" value="ECO:0007669"/>
    <property type="project" value="TreeGrafter"/>
</dbReference>
<name>A0A9X6LBI5_BACTU</name>
<dbReference type="InterPro" id="IPR004358">
    <property type="entry name" value="Sig_transdc_His_kin-like_C"/>
</dbReference>
<dbReference type="PRINTS" id="PR00344">
    <property type="entry name" value="BCTRLSENSOR"/>
</dbReference>
<comment type="caution">
    <text evidence="15">The sequence shown here is derived from an EMBL/GenBank/DDBJ whole genome shotgun (WGS) entry which is preliminary data.</text>
</comment>
<dbReference type="SUPFAM" id="SSF55874">
    <property type="entry name" value="ATPase domain of HSP90 chaperone/DNA topoisomerase II/histidine kinase"/>
    <property type="match status" value="1"/>
</dbReference>
<feature type="transmembrane region" description="Helical" evidence="13">
    <location>
        <begin position="12"/>
        <end position="31"/>
    </location>
</feature>
<evidence type="ECO:0000256" key="1">
    <source>
        <dbReference type="ARBA" id="ARBA00000085"/>
    </source>
</evidence>
<dbReference type="GO" id="GO:0004721">
    <property type="term" value="F:phosphoprotein phosphatase activity"/>
    <property type="evidence" value="ECO:0007669"/>
    <property type="project" value="TreeGrafter"/>
</dbReference>
<dbReference type="EMBL" id="MOOP01000155">
    <property type="protein sequence ID" value="OUB41411.1"/>
    <property type="molecule type" value="Genomic_DNA"/>
</dbReference>
<keyword evidence="5" id="KW-0808">Transferase</keyword>
<evidence type="ECO:0000256" key="3">
    <source>
        <dbReference type="ARBA" id="ARBA00012438"/>
    </source>
</evidence>
<evidence type="ECO:0000256" key="13">
    <source>
        <dbReference type="SAM" id="Phobius"/>
    </source>
</evidence>
<keyword evidence="12 13" id="KW-0472">Membrane</keyword>
<dbReference type="InterPro" id="IPR050351">
    <property type="entry name" value="BphY/WalK/GraS-like"/>
</dbReference>
<dbReference type="Proteomes" id="UP000195120">
    <property type="component" value="Unassembled WGS sequence"/>
</dbReference>
<dbReference type="AlphaFoldDB" id="A0A9X6LBI5"/>
<evidence type="ECO:0000256" key="12">
    <source>
        <dbReference type="ARBA" id="ARBA00023136"/>
    </source>
</evidence>
<evidence type="ECO:0000256" key="6">
    <source>
        <dbReference type="ARBA" id="ARBA00022692"/>
    </source>
</evidence>
<comment type="subcellular location">
    <subcellularLocation>
        <location evidence="2">Cell membrane</location>
        <topology evidence="2">Multi-pass membrane protein</topology>
    </subcellularLocation>
</comment>
<dbReference type="PANTHER" id="PTHR45453">
    <property type="entry name" value="PHOSPHATE REGULON SENSOR PROTEIN PHOR"/>
    <property type="match status" value="1"/>
</dbReference>
<evidence type="ECO:0000256" key="9">
    <source>
        <dbReference type="ARBA" id="ARBA00022840"/>
    </source>
</evidence>
<feature type="domain" description="Histidine kinase" evidence="14">
    <location>
        <begin position="126"/>
        <end position="330"/>
    </location>
</feature>
<evidence type="ECO:0000259" key="14">
    <source>
        <dbReference type="PROSITE" id="PS50109"/>
    </source>
</evidence>
<dbReference type="PANTHER" id="PTHR45453:SF2">
    <property type="entry name" value="HISTIDINE KINASE"/>
    <property type="match status" value="1"/>
</dbReference>
<dbReference type="Gene3D" id="3.30.565.10">
    <property type="entry name" value="Histidine kinase-like ATPase, C-terminal domain"/>
    <property type="match status" value="1"/>
</dbReference>
<organism evidence="15 16">
    <name type="scientific">Bacillus thuringiensis serovar iberica</name>
    <dbReference type="NCBI Taxonomy" id="180866"/>
    <lineage>
        <taxon>Bacteria</taxon>
        <taxon>Bacillati</taxon>
        <taxon>Bacillota</taxon>
        <taxon>Bacilli</taxon>
        <taxon>Bacillales</taxon>
        <taxon>Bacillaceae</taxon>
        <taxon>Bacillus</taxon>
        <taxon>Bacillus cereus group</taxon>
    </lineage>
</organism>
<evidence type="ECO:0000256" key="10">
    <source>
        <dbReference type="ARBA" id="ARBA00022989"/>
    </source>
</evidence>
<dbReference type="InterPro" id="IPR005467">
    <property type="entry name" value="His_kinase_dom"/>
</dbReference>
<dbReference type="SMART" id="SM00387">
    <property type="entry name" value="HATPase_c"/>
    <property type="match status" value="1"/>
</dbReference>
<dbReference type="InterPro" id="IPR036890">
    <property type="entry name" value="HATPase_C_sf"/>
</dbReference>
<comment type="catalytic activity">
    <reaction evidence="1">
        <text>ATP + protein L-histidine = ADP + protein N-phospho-L-histidine.</text>
        <dbReference type="EC" id="2.7.13.3"/>
    </reaction>
</comment>
<feature type="transmembrane region" description="Helical" evidence="13">
    <location>
        <begin position="37"/>
        <end position="55"/>
    </location>
</feature>
<keyword evidence="9" id="KW-0067">ATP-binding</keyword>
<evidence type="ECO:0000256" key="2">
    <source>
        <dbReference type="ARBA" id="ARBA00004651"/>
    </source>
</evidence>
<evidence type="ECO:0000256" key="7">
    <source>
        <dbReference type="ARBA" id="ARBA00022741"/>
    </source>
</evidence>
<sequence length="336" mass="39510">MSLMSFLREKIVFLLCNFLLFFIFSIILWKIRIHGGIIFVVFIVWFFPLLLSYLLDYIKKRKYYQSLVHYHHSLDKKYLLPELIEQPAFLEGRIVQDVLEGANKQMHEHVNCYKREQKAYQEYIETWVHEIKTPIASAKLILHNRNLDEGILEELDKTELFIEQVLYFARSSYVSKDYLIREFQLKDVVTKVAKRNAKSFIYKKIKLNLGNINEIVFSDTKWVEFILNQIVTNAIKYSKQEDSEIKIYTTHNQNNIVLSIKDNGIGIQERDLPRVFEKGFTGESGRLYSKSTGMGLYLCKRLGEKLHLGLHIESEVDIGTTVHLVFPKSKVLLMES</sequence>
<gene>
    <name evidence="15" type="ORF">BK741_29070</name>
</gene>
<proteinExistence type="predicted"/>
<evidence type="ECO:0000313" key="16">
    <source>
        <dbReference type="Proteomes" id="UP000195120"/>
    </source>
</evidence>
<evidence type="ECO:0000256" key="5">
    <source>
        <dbReference type="ARBA" id="ARBA00022679"/>
    </source>
</evidence>
<dbReference type="EC" id="2.7.13.3" evidence="3"/>
<keyword evidence="6 13" id="KW-0812">Transmembrane</keyword>
<dbReference type="InterPro" id="IPR003594">
    <property type="entry name" value="HATPase_dom"/>
</dbReference>
<keyword evidence="7" id="KW-0547">Nucleotide-binding</keyword>
<accession>A0A9X6LBI5</accession>
<evidence type="ECO:0000256" key="11">
    <source>
        <dbReference type="ARBA" id="ARBA00023012"/>
    </source>
</evidence>
<keyword evidence="10 13" id="KW-1133">Transmembrane helix</keyword>
<dbReference type="GO" id="GO:0005524">
    <property type="term" value="F:ATP binding"/>
    <property type="evidence" value="ECO:0007669"/>
    <property type="project" value="UniProtKB-KW"/>
</dbReference>
<reference evidence="15 16" key="1">
    <citation type="submission" date="2016-10" db="EMBL/GenBank/DDBJ databases">
        <title>Comparative genomics of Bacillus thuringiensis reveals a path to pathogens against multiple invertebrate hosts.</title>
        <authorList>
            <person name="Zheng J."/>
            <person name="Gao Q."/>
            <person name="Liu H."/>
            <person name="Peng D."/>
            <person name="Ruan L."/>
            <person name="Sun M."/>
        </authorList>
    </citation>
    <scope>NUCLEOTIDE SEQUENCE [LARGE SCALE GENOMIC DNA]</scope>
    <source>
        <strain evidence="15">BGSC 4BW1</strain>
    </source>
</reference>
<keyword evidence="11" id="KW-0902">Two-component regulatory system</keyword>
<dbReference type="PROSITE" id="PS50109">
    <property type="entry name" value="HIS_KIN"/>
    <property type="match status" value="1"/>
</dbReference>
<dbReference type="Pfam" id="PF02518">
    <property type="entry name" value="HATPase_c"/>
    <property type="match status" value="1"/>
</dbReference>
<evidence type="ECO:0000256" key="4">
    <source>
        <dbReference type="ARBA" id="ARBA00022475"/>
    </source>
</evidence>
<keyword evidence="4" id="KW-1003">Cell membrane</keyword>